<dbReference type="HOGENOM" id="CLU_026673_3_4_6"/>
<dbReference type="PANTHER" id="PTHR48106">
    <property type="entry name" value="QUINONE OXIDOREDUCTASE PIG3-RELATED"/>
    <property type="match status" value="1"/>
</dbReference>
<dbReference type="AlphaFoldDB" id="A4AC60"/>
<dbReference type="InterPro" id="IPR036291">
    <property type="entry name" value="NAD(P)-bd_dom_sf"/>
</dbReference>
<dbReference type="Pfam" id="PF08240">
    <property type="entry name" value="ADH_N"/>
    <property type="match status" value="1"/>
</dbReference>
<dbReference type="SUPFAM" id="SSF51735">
    <property type="entry name" value="NAD(P)-binding Rossmann-fold domains"/>
    <property type="match status" value="1"/>
</dbReference>
<dbReference type="eggNOG" id="COG0604">
    <property type="taxonomic scope" value="Bacteria"/>
</dbReference>
<dbReference type="Gene3D" id="3.90.180.10">
    <property type="entry name" value="Medium-chain alcohol dehydrogenases, catalytic domain"/>
    <property type="match status" value="1"/>
</dbReference>
<dbReference type="InterPro" id="IPR013149">
    <property type="entry name" value="ADH-like_C"/>
</dbReference>
<dbReference type="STRING" id="314285.KT71_05782"/>
<dbReference type="Pfam" id="PF00107">
    <property type="entry name" value="ADH_zinc_N"/>
    <property type="match status" value="1"/>
</dbReference>
<dbReference type="EMBL" id="AAOA02000006">
    <property type="protein sequence ID" value="EAQ96510.2"/>
    <property type="molecule type" value="Genomic_DNA"/>
</dbReference>
<dbReference type="SUPFAM" id="SSF50129">
    <property type="entry name" value="GroES-like"/>
    <property type="match status" value="1"/>
</dbReference>
<evidence type="ECO:0000313" key="5">
    <source>
        <dbReference type="Proteomes" id="UP000019205"/>
    </source>
</evidence>
<name>A4AC60_9GAMM</name>
<keyword evidence="5" id="KW-1185">Reference proteome</keyword>
<feature type="domain" description="Enoyl reductase (ER)" evidence="3">
    <location>
        <begin position="14"/>
        <end position="326"/>
    </location>
</feature>
<evidence type="ECO:0000256" key="2">
    <source>
        <dbReference type="ARBA" id="ARBA00023002"/>
    </source>
</evidence>
<keyword evidence="1" id="KW-0521">NADP</keyword>
<dbReference type="RefSeq" id="WP_023660462.1">
    <property type="nucleotide sequence ID" value="NZ_CM002299.1"/>
</dbReference>
<gene>
    <name evidence="4" type="ORF">KT71_05782</name>
</gene>
<dbReference type="NCBIfam" id="TIGR02824">
    <property type="entry name" value="quinone_pig3"/>
    <property type="match status" value="1"/>
</dbReference>
<dbReference type="Gene3D" id="3.40.50.720">
    <property type="entry name" value="NAD(P)-binding Rossmann-like Domain"/>
    <property type="match status" value="1"/>
</dbReference>
<dbReference type="GO" id="GO:0016651">
    <property type="term" value="F:oxidoreductase activity, acting on NAD(P)H"/>
    <property type="evidence" value="ECO:0007669"/>
    <property type="project" value="TreeGrafter"/>
</dbReference>
<dbReference type="Proteomes" id="UP000019205">
    <property type="component" value="Chromosome"/>
</dbReference>
<evidence type="ECO:0000256" key="1">
    <source>
        <dbReference type="ARBA" id="ARBA00022857"/>
    </source>
</evidence>
<evidence type="ECO:0000313" key="4">
    <source>
        <dbReference type="EMBL" id="EAQ96510.2"/>
    </source>
</evidence>
<dbReference type="PANTHER" id="PTHR48106:SF8">
    <property type="entry name" value="OS02G0805600 PROTEIN"/>
    <property type="match status" value="1"/>
</dbReference>
<dbReference type="OrthoDB" id="9785812at2"/>
<keyword evidence="2" id="KW-0560">Oxidoreductase</keyword>
<accession>A4AC60</accession>
<dbReference type="InterPro" id="IPR020843">
    <property type="entry name" value="ER"/>
</dbReference>
<comment type="caution">
    <text evidence="4">The sequence shown here is derived from an EMBL/GenBank/DDBJ whole genome shotgun (WGS) entry which is preliminary data.</text>
</comment>
<evidence type="ECO:0000259" key="3">
    <source>
        <dbReference type="SMART" id="SM00829"/>
    </source>
</evidence>
<organism evidence="4 5">
    <name type="scientific">Congregibacter litoralis KT71</name>
    <dbReference type="NCBI Taxonomy" id="314285"/>
    <lineage>
        <taxon>Bacteria</taxon>
        <taxon>Pseudomonadati</taxon>
        <taxon>Pseudomonadota</taxon>
        <taxon>Gammaproteobacteria</taxon>
        <taxon>Cellvibrionales</taxon>
        <taxon>Halieaceae</taxon>
        <taxon>Congregibacter</taxon>
    </lineage>
</organism>
<dbReference type="InterPro" id="IPR014189">
    <property type="entry name" value="Quinone_OxRdtase_PIG3"/>
</dbReference>
<reference evidence="4 5" key="1">
    <citation type="journal article" date="2007" name="Proc. Natl. Acad. Sci. U.S.A.">
        <title>Characterization of a marine gammaproteobacterium capable of aerobic anoxygenic photosynthesis.</title>
        <authorList>
            <person name="Fuchs B.M."/>
            <person name="Spring S."/>
            <person name="Teeling H."/>
            <person name="Quast C."/>
            <person name="Wulf J."/>
            <person name="Schattenhofer M."/>
            <person name="Yan S."/>
            <person name="Ferriera S."/>
            <person name="Johnson J."/>
            <person name="Glockner F.O."/>
            <person name="Amann R."/>
        </authorList>
    </citation>
    <scope>NUCLEOTIDE SEQUENCE [LARGE SCALE GENOMIC DNA]</scope>
    <source>
        <strain evidence="4">KT71</strain>
    </source>
</reference>
<proteinExistence type="predicted"/>
<dbReference type="InterPro" id="IPR013154">
    <property type="entry name" value="ADH-like_N"/>
</dbReference>
<dbReference type="SMART" id="SM00829">
    <property type="entry name" value="PKS_ER"/>
    <property type="match status" value="1"/>
</dbReference>
<dbReference type="InterPro" id="IPR011032">
    <property type="entry name" value="GroES-like_sf"/>
</dbReference>
<dbReference type="CDD" id="cd05276">
    <property type="entry name" value="p53_inducible_oxidoreductase"/>
    <property type="match status" value="1"/>
</dbReference>
<reference evidence="4 5" key="2">
    <citation type="journal article" date="2009" name="PLoS ONE">
        <title>The photosynthetic apparatus and its regulation in the aerobic gammaproteobacterium Congregibacter litoralis gen. nov., sp. nov.</title>
        <authorList>
            <person name="Spring S."/>
            <person name="Lunsdorf H."/>
            <person name="Fuchs B.M."/>
            <person name="Tindall B.J."/>
        </authorList>
    </citation>
    <scope>NUCLEOTIDE SEQUENCE [LARGE SCALE GENOMIC DNA]</scope>
    <source>
        <strain evidence="4">KT71</strain>
    </source>
</reference>
<dbReference type="GO" id="GO:0070402">
    <property type="term" value="F:NADPH binding"/>
    <property type="evidence" value="ECO:0007669"/>
    <property type="project" value="TreeGrafter"/>
</dbReference>
<protein>
    <submittedName>
        <fullName evidence="4">Putative NAD(P)H quinone oxidoreductase, PIG3 family</fullName>
    </submittedName>
</protein>
<sequence>MTDITRRFVHIDESDRSLSLQEDQAPVPGADEVLIEVAAAGLNRADLLQWKGLYPPPPDASPIMGLEVAGTVVACGEAVNEFRPGDEVCALTHGGGYASHAIAPRGQTLAVPAAFELHEAAALPEALLTVWHNVFQRAGLKAGENVLIHGGASGIGTLGVGICKAMGATVFSTAGSEEKCRRVEALGASKAFNYKKEDFVEGLDALGLKGRIAVILDMVGGDYIERNFEVAAPEGRIVNIAFLRGFKADVNFLPLLLKRLTLTGSTLRAQSETQKAQMVREIREELFEHLDKGSIQAVIDREFPLAQAQEALEYMESGVHMGKILLRP</sequence>